<dbReference type="PROSITE" id="PS50109">
    <property type="entry name" value="HIS_KIN"/>
    <property type="match status" value="1"/>
</dbReference>
<reference evidence="7 8" key="1">
    <citation type="submission" date="2020-10" db="EMBL/GenBank/DDBJ databases">
        <title>Genomic Encyclopedia of Type Strains, Phase IV (KMG-IV): sequencing the most valuable type-strain genomes for metagenomic binning, comparative biology and taxonomic classification.</title>
        <authorList>
            <person name="Goeker M."/>
        </authorList>
    </citation>
    <scope>NUCLEOTIDE SEQUENCE [LARGE SCALE GENOMIC DNA]</scope>
    <source>
        <strain evidence="7 8">DSM 4194</strain>
    </source>
</reference>
<dbReference type="InterPro" id="IPR036890">
    <property type="entry name" value="HATPase_C_sf"/>
</dbReference>
<comment type="caution">
    <text evidence="7">The sequence shown here is derived from an EMBL/GenBank/DDBJ whole genome shotgun (WGS) entry which is preliminary data.</text>
</comment>
<feature type="domain" description="Histidine kinase" evidence="5">
    <location>
        <begin position="260"/>
        <end position="503"/>
    </location>
</feature>
<feature type="domain" description="PAS" evidence="6">
    <location>
        <begin position="122"/>
        <end position="164"/>
    </location>
</feature>
<keyword evidence="8" id="KW-1185">Reference proteome</keyword>
<dbReference type="RefSeq" id="WP_192625139.1">
    <property type="nucleotide sequence ID" value="NZ_JADBGG010000071.1"/>
</dbReference>
<proteinExistence type="predicted"/>
<dbReference type="Pfam" id="PF02518">
    <property type="entry name" value="HATPase_c"/>
    <property type="match status" value="1"/>
</dbReference>
<dbReference type="Gene3D" id="3.30.450.20">
    <property type="entry name" value="PAS domain"/>
    <property type="match status" value="1"/>
</dbReference>
<dbReference type="InterPro" id="IPR035965">
    <property type="entry name" value="PAS-like_dom_sf"/>
</dbReference>
<protein>
    <recommendedName>
        <fullName evidence="2">histidine kinase</fullName>
        <ecNumber evidence="2">2.7.13.3</ecNumber>
    </recommendedName>
</protein>
<dbReference type="InterPro" id="IPR000014">
    <property type="entry name" value="PAS"/>
</dbReference>
<evidence type="ECO:0000259" key="6">
    <source>
        <dbReference type="PROSITE" id="PS50112"/>
    </source>
</evidence>
<keyword evidence="4" id="KW-1133">Transmembrane helix</keyword>
<dbReference type="SUPFAM" id="SSF55785">
    <property type="entry name" value="PYP-like sensor domain (PAS domain)"/>
    <property type="match status" value="1"/>
</dbReference>
<dbReference type="PRINTS" id="PR00344">
    <property type="entry name" value="BCTRLSENSOR"/>
</dbReference>
<evidence type="ECO:0000313" key="8">
    <source>
        <dbReference type="Proteomes" id="UP000639010"/>
    </source>
</evidence>
<dbReference type="SUPFAM" id="SSF55874">
    <property type="entry name" value="ATPase domain of HSP90 chaperone/DNA topoisomerase II/histidine kinase"/>
    <property type="match status" value="1"/>
</dbReference>
<dbReference type="SMART" id="SM00091">
    <property type="entry name" value="PAS"/>
    <property type="match status" value="1"/>
</dbReference>
<dbReference type="Proteomes" id="UP000639010">
    <property type="component" value="Unassembled WGS sequence"/>
</dbReference>
<dbReference type="InterPro" id="IPR005467">
    <property type="entry name" value="His_kinase_dom"/>
</dbReference>
<dbReference type="SMART" id="SM00388">
    <property type="entry name" value="HisKA"/>
    <property type="match status" value="1"/>
</dbReference>
<dbReference type="SMART" id="SM00387">
    <property type="entry name" value="HATPase_c"/>
    <property type="match status" value="1"/>
</dbReference>
<organism evidence="7 8">
    <name type="scientific">Desulfomicrobium macestii</name>
    <dbReference type="NCBI Taxonomy" id="90731"/>
    <lineage>
        <taxon>Bacteria</taxon>
        <taxon>Pseudomonadati</taxon>
        <taxon>Thermodesulfobacteriota</taxon>
        <taxon>Desulfovibrionia</taxon>
        <taxon>Desulfovibrionales</taxon>
        <taxon>Desulfomicrobiaceae</taxon>
        <taxon>Desulfomicrobium</taxon>
    </lineage>
</organism>
<evidence type="ECO:0000313" key="7">
    <source>
        <dbReference type="EMBL" id="MBE1427405.1"/>
    </source>
</evidence>
<sequence>MYLGLGALGGWINSGFYQGSTAAGLALRIWAGEAPSSIAVVGENVNSVTLDYQVMKRWGIDPAAVKISEQVNFINEPETQWHGYGFYLIAAVAFIILEGLLILWLLHLLRQQRILRNQTLQSEARFRGLFDLTPIPLCYTLNDGRFVAVNQAFTEVLGYTVEDLPAIDDWWLKAYPDPRYRSSVLESWQRSGFMNSDGIPKAHERRVAAKDGTEHVMLIYYNFLDNYSIASMVDITEHKKMQEMMVQTEKMISVGGISAGIAHEINNPLGIILQAVQTLAQRMRPDFSKNREVAKSMGLDLELLEKYSRARKLNMFIADIESAALRAASIIRHMLDFSRMSQSHRLSCSMPVIIDKALALASNDFDLKKSFDFKKISIIKHYIDPLPDIECTETDIEQVVLNLLRNSAQAMGADCEAPRIEIHLSCQGDWLRLEIRDNGPGIPVDIQRRIFEPFFTTKAPGVGTGLGLSVSYFIITNGHGGKMSVQSTPGNGTVFVIELPVRSNPEG</sequence>
<dbReference type="EC" id="2.7.13.3" evidence="2"/>
<dbReference type="EMBL" id="JADBGG010000071">
    <property type="protein sequence ID" value="MBE1427405.1"/>
    <property type="molecule type" value="Genomic_DNA"/>
</dbReference>
<dbReference type="Pfam" id="PF13188">
    <property type="entry name" value="PAS_8"/>
    <property type="match status" value="1"/>
</dbReference>
<dbReference type="InterPro" id="IPR003594">
    <property type="entry name" value="HATPase_dom"/>
</dbReference>
<name>A0ABR9H9N4_9BACT</name>
<dbReference type="CDD" id="cd00130">
    <property type="entry name" value="PAS"/>
    <property type="match status" value="1"/>
</dbReference>
<evidence type="ECO:0000256" key="2">
    <source>
        <dbReference type="ARBA" id="ARBA00012438"/>
    </source>
</evidence>
<keyword evidence="3" id="KW-0597">Phosphoprotein</keyword>
<dbReference type="CDD" id="cd00082">
    <property type="entry name" value="HisKA"/>
    <property type="match status" value="1"/>
</dbReference>
<evidence type="ECO:0000256" key="1">
    <source>
        <dbReference type="ARBA" id="ARBA00000085"/>
    </source>
</evidence>
<evidence type="ECO:0000256" key="4">
    <source>
        <dbReference type="SAM" id="Phobius"/>
    </source>
</evidence>
<accession>A0ABR9H9N4</accession>
<keyword evidence="4" id="KW-0472">Membrane</keyword>
<dbReference type="PANTHER" id="PTHR43065:SF42">
    <property type="entry name" value="TWO-COMPONENT SENSOR PPRA"/>
    <property type="match status" value="1"/>
</dbReference>
<evidence type="ECO:0000259" key="5">
    <source>
        <dbReference type="PROSITE" id="PS50109"/>
    </source>
</evidence>
<dbReference type="Gene3D" id="3.30.565.10">
    <property type="entry name" value="Histidine kinase-like ATPase, C-terminal domain"/>
    <property type="match status" value="1"/>
</dbReference>
<dbReference type="InterPro" id="IPR004358">
    <property type="entry name" value="Sig_transdc_His_kin-like_C"/>
</dbReference>
<dbReference type="PROSITE" id="PS50112">
    <property type="entry name" value="PAS"/>
    <property type="match status" value="1"/>
</dbReference>
<keyword evidence="4" id="KW-0812">Transmembrane</keyword>
<dbReference type="NCBIfam" id="TIGR00229">
    <property type="entry name" value="sensory_box"/>
    <property type="match status" value="1"/>
</dbReference>
<dbReference type="InterPro" id="IPR036097">
    <property type="entry name" value="HisK_dim/P_sf"/>
</dbReference>
<dbReference type="PANTHER" id="PTHR43065">
    <property type="entry name" value="SENSOR HISTIDINE KINASE"/>
    <property type="match status" value="1"/>
</dbReference>
<dbReference type="SUPFAM" id="SSF47384">
    <property type="entry name" value="Homodimeric domain of signal transducing histidine kinase"/>
    <property type="match status" value="1"/>
</dbReference>
<comment type="catalytic activity">
    <reaction evidence="1">
        <text>ATP + protein L-histidine = ADP + protein N-phospho-L-histidine.</text>
        <dbReference type="EC" id="2.7.13.3"/>
    </reaction>
</comment>
<feature type="transmembrane region" description="Helical" evidence="4">
    <location>
        <begin position="84"/>
        <end position="106"/>
    </location>
</feature>
<gene>
    <name evidence="7" type="ORF">H4684_004099</name>
</gene>
<evidence type="ECO:0000256" key="3">
    <source>
        <dbReference type="ARBA" id="ARBA00022553"/>
    </source>
</evidence>
<dbReference type="Gene3D" id="1.10.287.130">
    <property type="match status" value="1"/>
</dbReference>
<dbReference type="InterPro" id="IPR003661">
    <property type="entry name" value="HisK_dim/P_dom"/>
</dbReference>